<dbReference type="InterPro" id="IPR012340">
    <property type="entry name" value="NA-bd_OB-fold"/>
</dbReference>
<evidence type="ECO:0000256" key="15">
    <source>
        <dbReference type="HAMAP-Rule" id="MF_00283"/>
    </source>
</evidence>
<feature type="domain" description="B5" evidence="19">
    <location>
        <begin position="400"/>
        <end position="475"/>
    </location>
</feature>
<evidence type="ECO:0000313" key="21">
    <source>
        <dbReference type="Proteomes" id="UP000265509"/>
    </source>
</evidence>
<dbReference type="GO" id="GO:0009328">
    <property type="term" value="C:phenylalanine-tRNA ligase complex"/>
    <property type="evidence" value="ECO:0007669"/>
    <property type="project" value="TreeGrafter"/>
</dbReference>
<dbReference type="EC" id="6.1.1.20" evidence="15"/>
<dbReference type="InterPro" id="IPR033714">
    <property type="entry name" value="tRNA_bind_bactPheRS"/>
</dbReference>
<keyword evidence="12 15" id="KW-0648">Protein biosynthesis</keyword>
<dbReference type="SUPFAM" id="SSF50249">
    <property type="entry name" value="Nucleic acid-binding proteins"/>
    <property type="match status" value="1"/>
</dbReference>
<dbReference type="SMART" id="SM00896">
    <property type="entry name" value="FDX-ACB"/>
    <property type="match status" value="1"/>
</dbReference>
<dbReference type="Gene3D" id="3.30.56.10">
    <property type="match status" value="2"/>
</dbReference>
<dbReference type="NCBIfam" id="NF045760">
    <property type="entry name" value="YtpR"/>
    <property type="match status" value="1"/>
</dbReference>
<dbReference type="RefSeq" id="WP_117953492.1">
    <property type="nucleotide sequence ID" value="NZ_QRAN01000005.1"/>
</dbReference>
<evidence type="ECO:0000256" key="3">
    <source>
        <dbReference type="ARBA" id="ARBA00011209"/>
    </source>
</evidence>
<feature type="binding site" evidence="15">
    <location>
        <position position="459"/>
    </location>
    <ligand>
        <name>Mg(2+)</name>
        <dbReference type="ChEBI" id="CHEBI:18420"/>
        <note>shared with alpha subunit</note>
    </ligand>
</feature>
<dbReference type="SUPFAM" id="SSF56037">
    <property type="entry name" value="PheT/TilS domain"/>
    <property type="match status" value="1"/>
</dbReference>
<evidence type="ECO:0000256" key="13">
    <source>
        <dbReference type="ARBA" id="ARBA00023146"/>
    </source>
</evidence>
<organism evidence="20 21">
    <name type="scientific">Seongchinamella sediminis</name>
    <dbReference type="NCBI Taxonomy" id="2283635"/>
    <lineage>
        <taxon>Bacteria</taxon>
        <taxon>Pseudomonadati</taxon>
        <taxon>Pseudomonadota</taxon>
        <taxon>Gammaproteobacteria</taxon>
        <taxon>Cellvibrionales</taxon>
        <taxon>Halieaceae</taxon>
        <taxon>Seongchinamella</taxon>
    </lineage>
</organism>
<dbReference type="InterPro" id="IPR020825">
    <property type="entry name" value="Phe-tRNA_synthase-like_B3/B4"/>
</dbReference>
<dbReference type="Pfam" id="PF03483">
    <property type="entry name" value="B3_4"/>
    <property type="match status" value="1"/>
</dbReference>
<dbReference type="SUPFAM" id="SSF55681">
    <property type="entry name" value="Class II aaRS and biotin synthetases"/>
    <property type="match status" value="1"/>
</dbReference>
<keyword evidence="11 16" id="KW-0694">RNA-binding</keyword>
<dbReference type="Pfam" id="PF01588">
    <property type="entry name" value="tRNA_bind"/>
    <property type="match status" value="1"/>
</dbReference>
<dbReference type="PANTHER" id="PTHR10947">
    <property type="entry name" value="PHENYLALANYL-TRNA SYNTHETASE BETA CHAIN AND LEUCINE-RICH REPEAT-CONTAINING PROTEIN 47"/>
    <property type="match status" value="1"/>
</dbReference>
<evidence type="ECO:0000259" key="18">
    <source>
        <dbReference type="PROSITE" id="PS51447"/>
    </source>
</evidence>
<comment type="similarity">
    <text evidence="2 15">Belongs to the phenylalanyl-tRNA synthetase beta subunit family. Type 1 subfamily.</text>
</comment>
<keyword evidence="21" id="KW-1185">Reference proteome</keyword>
<evidence type="ECO:0000256" key="9">
    <source>
        <dbReference type="ARBA" id="ARBA00022840"/>
    </source>
</evidence>
<reference evidence="20 21" key="1">
    <citation type="submission" date="2018-07" db="EMBL/GenBank/DDBJ databases">
        <title>Halioglobus sp. genome submission.</title>
        <authorList>
            <person name="Ye M.-Q."/>
            <person name="Du Z.-J."/>
        </authorList>
    </citation>
    <scope>NUCLEOTIDE SEQUENCE [LARGE SCALE GENOMIC DNA]</scope>
    <source>
        <strain evidence="20 21">U0301</strain>
    </source>
</reference>
<dbReference type="InterPro" id="IPR004532">
    <property type="entry name" value="Phe-tRNA-ligase_IIc_bsu_bact"/>
</dbReference>
<dbReference type="Gene3D" id="3.50.40.10">
    <property type="entry name" value="Phenylalanyl-trna Synthetase, Chain B, domain 3"/>
    <property type="match status" value="1"/>
</dbReference>
<keyword evidence="6 15" id="KW-0436">Ligase</keyword>
<dbReference type="Pfam" id="PF17759">
    <property type="entry name" value="tRNA_synthFbeta"/>
    <property type="match status" value="1"/>
</dbReference>
<dbReference type="EMBL" id="QRAN01000005">
    <property type="protein sequence ID" value="RLQ22721.1"/>
    <property type="molecule type" value="Genomic_DNA"/>
</dbReference>
<dbReference type="SMART" id="SM00873">
    <property type="entry name" value="B3_4"/>
    <property type="match status" value="1"/>
</dbReference>
<dbReference type="GO" id="GO:0005524">
    <property type="term" value="F:ATP binding"/>
    <property type="evidence" value="ECO:0007669"/>
    <property type="project" value="UniProtKB-UniRule"/>
</dbReference>
<comment type="cofactor">
    <cofactor evidence="15">
        <name>Mg(2+)</name>
        <dbReference type="ChEBI" id="CHEBI:18420"/>
    </cofactor>
    <text evidence="15">Binds 2 magnesium ions per tetramer.</text>
</comment>
<dbReference type="PANTHER" id="PTHR10947:SF0">
    <property type="entry name" value="PHENYLALANINE--TRNA LIGASE BETA SUBUNIT"/>
    <property type="match status" value="1"/>
</dbReference>
<dbReference type="Gene3D" id="3.30.930.10">
    <property type="entry name" value="Bira Bifunctional Protein, Domain 2"/>
    <property type="match status" value="1"/>
</dbReference>
<dbReference type="FunFam" id="3.30.70.380:FF:000001">
    <property type="entry name" value="Phenylalanine--tRNA ligase beta subunit"/>
    <property type="match status" value="1"/>
</dbReference>
<evidence type="ECO:0000256" key="6">
    <source>
        <dbReference type="ARBA" id="ARBA00022598"/>
    </source>
</evidence>
<dbReference type="PROSITE" id="PS50886">
    <property type="entry name" value="TRBD"/>
    <property type="match status" value="1"/>
</dbReference>
<dbReference type="HAMAP" id="MF_00283">
    <property type="entry name" value="Phe_tRNA_synth_beta1"/>
    <property type="match status" value="1"/>
</dbReference>
<dbReference type="FunFam" id="2.40.50.140:FF:000045">
    <property type="entry name" value="Phenylalanine--tRNA ligase beta subunit"/>
    <property type="match status" value="1"/>
</dbReference>
<dbReference type="InterPro" id="IPR005147">
    <property type="entry name" value="tRNA_synthase_B5-dom"/>
</dbReference>
<dbReference type="PROSITE" id="PS51483">
    <property type="entry name" value="B5"/>
    <property type="match status" value="1"/>
</dbReference>
<dbReference type="Pfam" id="PF03484">
    <property type="entry name" value="B5"/>
    <property type="match status" value="1"/>
</dbReference>
<dbReference type="PROSITE" id="PS51447">
    <property type="entry name" value="FDX_ACB"/>
    <property type="match status" value="1"/>
</dbReference>
<dbReference type="SUPFAM" id="SSF54991">
    <property type="entry name" value="Anticodon-binding domain of PheRS"/>
    <property type="match status" value="1"/>
</dbReference>
<dbReference type="InterPro" id="IPR036690">
    <property type="entry name" value="Fdx_antiC-bd_sf"/>
</dbReference>
<dbReference type="Pfam" id="PF03147">
    <property type="entry name" value="FDX-ACB"/>
    <property type="match status" value="1"/>
</dbReference>
<dbReference type="SUPFAM" id="SSF46955">
    <property type="entry name" value="Putative DNA-binding domain"/>
    <property type="match status" value="1"/>
</dbReference>
<evidence type="ECO:0000256" key="7">
    <source>
        <dbReference type="ARBA" id="ARBA00022723"/>
    </source>
</evidence>
<evidence type="ECO:0000256" key="10">
    <source>
        <dbReference type="ARBA" id="ARBA00022842"/>
    </source>
</evidence>
<evidence type="ECO:0000256" key="8">
    <source>
        <dbReference type="ARBA" id="ARBA00022741"/>
    </source>
</evidence>
<evidence type="ECO:0000256" key="5">
    <source>
        <dbReference type="ARBA" id="ARBA00022555"/>
    </source>
</evidence>
<dbReference type="InterPro" id="IPR002547">
    <property type="entry name" value="tRNA-bd_dom"/>
</dbReference>
<feature type="binding site" evidence="15">
    <location>
        <position position="462"/>
    </location>
    <ligand>
        <name>Mg(2+)</name>
        <dbReference type="ChEBI" id="CHEBI:18420"/>
        <note>shared with alpha subunit</note>
    </ligand>
</feature>
<gene>
    <name evidence="15" type="primary">pheT</name>
    <name evidence="20" type="ORF">DWB85_06995</name>
</gene>
<dbReference type="NCBIfam" id="TIGR00472">
    <property type="entry name" value="pheT_bact"/>
    <property type="match status" value="1"/>
</dbReference>
<dbReference type="InterPro" id="IPR009061">
    <property type="entry name" value="DNA-bd_dom_put_sf"/>
</dbReference>
<evidence type="ECO:0000256" key="12">
    <source>
        <dbReference type="ARBA" id="ARBA00022917"/>
    </source>
</evidence>
<dbReference type="GO" id="GO:0000287">
    <property type="term" value="F:magnesium ion binding"/>
    <property type="evidence" value="ECO:0007669"/>
    <property type="project" value="UniProtKB-UniRule"/>
</dbReference>
<dbReference type="Proteomes" id="UP000265509">
    <property type="component" value="Unassembled WGS sequence"/>
</dbReference>
<dbReference type="FunFam" id="3.30.56.10:FF:000002">
    <property type="entry name" value="Phenylalanine--tRNA ligase beta subunit"/>
    <property type="match status" value="1"/>
</dbReference>
<evidence type="ECO:0000259" key="19">
    <source>
        <dbReference type="PROSITE" id="PS51483"/>
    </source>
</evidence>
<dbReference type="InterPro" id="IPR005146">
    <property type="entry name" value="B3/B4_tRNA-bd"/>
</dbReference>
<evidence type="ECO:0000256" key="4">
    <source>
        <dbReference type="ARBA" id="ARBA00022490"/>
    </source>
</evidence>
<dbReference type="CDD" id="cd02796">
    <property type="entry name" value="tRNA_bind_bactPheRS"/>
    <property type="match status" value="1"/>
</dbReference>
<comment type="caution">
    <text evidence="20">The sequence shown here is derived from an EMBL/GenBank/DDBJ whole genome shotgun (WGS) entry which is preliminary data.</text>
</comment>
<evidence type="ECO:0000259" key="17">
    <source>
        <dbReference type="PROSITE" id="PS50886"/>
    </source>
</evidence>
<dbReference type="InterPro" id="IPR045060">
    <property type="entry name" value="Phe-tRNA-ligase_IIc_bsu"/>
</dbReference>
<dbReference type="GO" id="GO:0004826">
    <property type="term" value="F:phenylalanine-tRNA ligase activity"/>
    <property type="evidence" value="ECO:0007669"/>
    <property type="project" value="UniProtKB-UniRule"/>
</dbReference>
<feature type="binding site" evidence="15">
    <location>
        <position position="453"/>
    </location>
    <ligand>
        <name>Mg(2+)</name>
        <dbReference type="ChEBI" id="CHEBI:18420"/>
        <note>shared with alpha subunit</note>
    </ligand>
</feature>
<dbReference type="OrthoDB" id="9805455at2"/>
<evidence type="ECO:0000256" key="2">
    <source>
        <dbReference type="ARBA" id="ARBA00008653"/>
    </source>
</evidence>
<comment type="subunit">
    <text evidence="3 15">Tetramer of two alpha and two beta subunits.</text>
</comment>
<dbReference type="SMART" id="SM00874">
    <property type="entry name" value="B5"/>
    <property type="match status" value="1"/>
</dbReference>
<dbReference type="Gene3D" id="2.40.50.140">
    <property type="entry name" value="Nucleic acid-binding proteins"/>
    <property type="match status" value="1"/>
</dbReference>
<dbReference type="InterPro" id="IPR045864">
    <property type="entry name" value="aa-tRNA-synth_II/BPL/LPL"/>
</dbReference>
<evidence type="ECO:0000256" key="14">
    <source>
        <dbReference type="ARBA" id="ARBA00049255"/>
    </source>
</evidence>
<dbReference type="InterPro" id="IPR005121">
    <property type="entry name" value="Fdx_antiC-bd"/>
</dbReference>
<dbReference type="InterPro" id="IPR041616">
    <property type="entry name" value="PheRS_beta_core"/>
</dbReference>
<keyword evidence="7 15" id="KW-0479">Metal-binding</keyword>
<dbReference type="GO" id="GO:0000049">
    <property type="term" value="F:tRNA binding"/>
    <property type="evidence" value="ECO:0007669"/>
    <property type="project" value="UniProtKB-UniRule"/>
</dbReference>
<evidence type="ECO:0000256" key="16">
    <source>
        <dbReference type="PROSITE-ProRule" id="PRU00209"/>
    </source>
</evidence>
<keyword evidence="5 16" id="KW-0820">tRNA-binding</keyword>
<accession>A0A3L7E2Y0</accession>
<feature type="binding site" evidence="15">
    <location>
        <position position="463"/>
    </location>
    <ligand>
        <name>Mg(2+)</name>
        <dbReference type="ChEBI" id="CHEBI:18420"/>
        <note>shared with alpha subunit</note>
    </ligand>
</feature>
<evidence type="ECO:0000256" key="11">
    <source>
        <dbReference type="ARBA" id="ARBA00022884"/>
    </source>
</evidence>
<dbReference type="FunFam" id="3.30.930.10:FF:000022">
    <property type="entry name" value="Phenylalanine--tRNA ligase beta subunit"/>
    <property type="match status" value="1"/>
</dbReference>
<dbReference type="CDD" id="cd00769">
    <property type="entry name" value="PheRS_beta_core"/>
    <property type="match status" value="1"/>
</dbReference>
<comment type="subcellular location">
    <subcellularLocation>
        <location evidence="1 15">Cytoplasm</location>
    </subcellularLocation>
</comment>
<feature type="domain" description="TRNA-binding" evidence="17">
    <location>
        <begin position="39"/>
        <end position="147"/>
    </location>
</feature>
<proteinExistence type="inferred from homology"/>
<dbReference type="AlphaFoldDB" id="A0A3L7E2Y0"/>
<feature type="domain" description="FDX-ACB" evidence="18">
    <location>
        <begin position="697"/>
        <end position="790"/>
    </location>
</feature>
<dbReference type="Gene3D" id="3.30.70.380">
    <property type="entry name" value="Ferrodoxin-fold anticodon-binding domain"/>
    <property type="match status" value="1"/>
</dbReference>
<dbReference type="GO" id="GO:0006432">
    <property type="term" value="P:phenylalanyl-tRNA aminoacylation"/>
    <property type="evidence" value="ECO:0007669"/>
    <property type="project" value="UniProtKB-UniRule"/>
</dbReference>
<keyword evidence="13 15" id="KW-0030">Aminoacyl-tRNA synthetase</keyword>
<protein>
    <recommendedName>
        <fullName evidence="15">Phenylalanine--tRNA ligase beta subunit</fullName>
        <ecNumber evidence="15">6.1.1.20</ecNumber>
    </recommendedName>
    <alternativeName>
        <fullName evidence="15">Phenylalanyl-tRNA synthetase beta subunit</fullName>
        <shortName evidence="15">PheRS</shortName>
    </alternativeName>
</protein>
<keyword evidence="8 15" id="KW-0547">Nucleotide-binding</keyword>
<keyword evidence="10 15" id="KW-0460">Magnesium</keyword>
<comment type="catalytic activity">
    <reaction evidence="14 15">
        <text>tRNA(Phe) + L-phenylalanine + ATP = L-phenylalanyl-tRNA(Phe) + AMP + diphosphate + H(+)</text>
        <dbReference type="Rhea" id="RHEA:19413"/>
        <dbReference type="Rhea" id="RHEA-COMP:9668"/>
        <dbReference type="Rhea" id="RHEA-COMP:9699"/>
        <dbReference type="ChEBI" id="CHEBI:15378"/>
        <dbReference type="ChEBI" id="CHEBI:30616"/>
        <dbReference type="ChEBI" id="CHEBI:33019"/>
        <dbReference type="ChEBI" id="CHEBI:58095"/>
        <dbReference type="ChEBI" id="CHEBI:78442"/>
        <dbReference type="ChEBI" id="CHEBI:78531"/>
        <dbReference type="ChEBI" id="CHEBI:456215"/>
        <dbReference type="EC" id="6.1.1.20"/>
    </reaction>
</comment>
<keyword evidence="9 15" id="KW-0067">ATP-binding</keyword>
<keyword evidence="4 15" id="KW-0963">Cytoplasm</keyword>
<dbReference type="FunFam" id="3.50.40.10:FF:000001">
    <property type="entry name" value="Phenylalanine--tRNA ligase beta subunit"/>
    <property type="match status" value="1"/>
</dbReference>
<evidence type="ECO:0000313" key="20">
    <source>
        <dbReference type="EMBL" id="RLQ22721.1"/>
    </source>
</evidence>
<name>A0A3L7E2Y0_9GAMM</name>
<evidence type="ECO:0000256" key="1">
    <source>
        <dbReference type="ARBA" id="ARBA00004496"/>
    </source>
</evidence>
<sequence>MIISEQWLREWVSPQISTEDLAHQITMAGLEVDAVDPVAGEFSGVVVAEIVSAEQHPDADKLRLCQVDAGGERVQIVCGAPNARAGLKAPLATVGGVLPGNFKIKKAKLRGLESFGMLCAAAELGLSDDSDGLFELAADAPVGTDLRDYLGLDDNAIEIGLTPNRADCLGVAGIAREVGLLNNLAVTAPAIAPVAATIDDRFPVELVAPERCPRFVGRVIRGIDPSRSSPLWLQEKLRRVGLRSIDAVVDVTNYVMLELGQPMHAFDFARLEGGIRVRLAEQGEALELLDGQTVELNDDTLVIADHSKALAMAGVMGGQQSAVSDSTVDLFLEVAFFTPDLMAGKARSYGLHTDASHRFERGVDFKLQVTAMERATALLLDIVGGEAGPLQETVAEAQLPARPDVSLREARIQRLLGFEMEPAEVERILTGLGLGVSRTDDGWRCTVPSWRFDIAIEADLLEELARVYGYNRLPVTRLHGDLVIPAKPEQTLAMAGIRSHLAARGYREAITYSFVEPRLQEVFDPGLQPVALSNPISADMAVMRTSLLPGLVSALLRNTKRQQPRVRLFETGLRFLPGEDCLKQVPTLAMLVTGDRFEEGWSGDAEAADFFDLKGDLESLLALTRAADSFSFQAASRDALHPGQTALVLRDEETVGYLGALHPSVCRELGLNAPAYACEITLSALLQSKLPAFSELSRFPEVRRDLAVLVDKAVPAQELMANVRASAGTYLTDLTLFDVYEGKGIDPKRKSLALGLTFRDSSRTLSDEDVNLAVEQVVDSLEKNYKAELRN</sequence>